<dbReference type="PANTHER" id="PTHR43124">
    <property type="entry name" value="PURINE EFFLUX PUMP PBUE"/>
    <property type="match status" value="1"/>
</dbReference>
<protein>
    <submittedName>
        <fullName evidence="9">MFS transporter</fullName>
    </submittedName>
</protein>
<evidence type="ECO:0000259" key="8">
    <source>
        <dbReference type="PROSITE" id="PS50850"/>
    </source>
</evidence>
<evidence type="ECO:0000256" key="6">
    <source>
        <dbReference type="ARBA" id="ARBA00023136"/>
    </source>
</evidence>
<dbReference type="InterPro" id="IPR011701">
    <property type="entry name" value="MFS"/>
</dbReference>
<dbReference type="CDD" id="cd17324">
    <property type="entry name" value="MFS_NepI_like"/>
    <property type="match status" value="1"/>
</dbReference>
<keyword evidence="4 7" id="KW-0812">Transmembrane</keyword>
<feature type="transmembrane region" description="Helical" evidence="7">
    <location>
        <begin position="344"/>
        <end position="361"/>
    </location>
</feature>
<evidence type="ECO:0000256" key="3">
    <source>
        <dbReference type="ARBA" id="ARBA00022475"/>
    </source>
</evidence>
<dbReference type="AlphaFoldDB" id="A0AAD0NZF0"/>
<keyword evidence="2" id="KW-0813">Transport</keyword>
<evidence type="ECO:0000256" key="4">
    <source>
        <dbReference type="ARBA" id="ARBA00022692"/>
    </source>
</evidence>
<feature type="transmembrane region" description="Helical" evidence="7">
    <location>
        <begin position="78"/>
        <end position="96"/>
    </location>
</feature>
<dbReference type="GO" id="GO:0005886">
    <property type="term" value="C:plasma membrane"/>
    <property type="evidence" value="ECO:0007669"/>
    <property type="project" value="UniProtKB-SubCell"/>
</dbReference>
<dbReference type="PANTHER" id="PTHR43124:SF10">
    <property type="entry name" value="PURINE EFFLUX PUMP PBUE"/>
    <property type="match status" value="1"/>
</dbReference>
<evidence type="ECO:0000313" key="10">
    <source>
        <dbReference type="Proteomes" id="UP000249163"/>
    </source>
</evidence>
<reference evidence="9 10" key="1">
    <citation type="submission" date="2017-06" db="EMBL/GenBank/DDBJ databases">
        <title>Complete genome sequence of Paenibacillus odorifer CBA7130.</title>
        <authorList>
            <person name="Nam Y.-D."/>
            <person name="Kang J."/>
            <person name="Chung W.-H."/>
        </authorList>
    </citation>
    <scope>NUCLEOTIDE SEQUENCE [LARGE SCALE GENOMIC DNA]</scope>
    <source>
        <strain evidence="9 10">CBA7130</strain>
    </source>
</reference>
<feature type="transmembrane region" description="Helical" evidence="7">
    <location>
        <begin position="137"/>
        <end position="159"/>
    </location>
</feature>
<dbReference type="SUPFAM" id="SSF103473">
    <property type="entry name" value="MFS general substrate transporter"/>
    <property type="match status" value="1"/>
</dbReference>
<gene>
    <name evidence="9" type="ORF">CD191_05070</name>
</gene>
<name>A0AAD0NZF0_9BACL</name>
<evidence type="ECO:0000256" key="7">
    <source>
        <dbReference type="SAM" id="Phobius"/>
    </source>
</evidence>
<feature type="transmembrane region" description="Helical" evidence="7">
    <location>
        <begin position="367"/>
        <end position="388"/>
    </location>
</feature>
<feature type="transmembrane region" description="Helical" evidence="7">
    <location>
        <begin position="44"/>
        <end position="66"/>
    </location>
</feature>
<feature type="transmembrane region" description="Helical" evidence="7">
    <location>
        <begin position="303"/>
        <end position="324"/>
    </location>
</feature>
<evidence type="ECO:0000256" key="2">
    <source>
        <dbReference type="ARBA" id="ARBA00022448"/>
    </source>
</evidence>
<sequence length="406" mass="42681">MESTMKTTRQNALIFSFTFMAFILGTTEYIIVGLLSEISSSLGVTLATAGGLVSGFAISYAIGTPIMMSLCSRVPKRITILVSLVLILLLNLWSAVTGTYSMLLVTRIVTAILCGFVLSVAITVANEAVDQEKRGKAIATILSGFAIANVFGVPIGTFVGQFFNWPAAFVLNGILAGVAIVLNYIYIPRQLPKPVPSSLKDQIGLLTNGRIILAFLIPVTAVGAVFVMYTYITPILEQVMNVPKSSVSGVLFVYGIATIVSNWIGGKVATGNAVSKLRFVFLIQAVVYVIFSMTASVSILGMIVLMALAMMSSIVSAPAQLYLIDLAKQFSPKTKDLAASLNPVASNLGIAGGSAIGGVVAGHGGLISLPVAAAILAILACVITLICYKMDHQSQAAVITQHHNLT</sequence>
<dbReference type="InterPro" id="IPR050189">
    <property type="entry name" value="MFS_Efflux_Transporters"/>
</dbReference>
<feature type="domain" description="Major facilitator superfamily (MFS) profile" evidence="8">
    <location>
        <begin position="13"/>
        <end position="392"/>
    </location>
</feature>
<keyword evidence="3" id="KW-1003">Cell membrane</keyword>
<keyword evidence="5 7" id="KW-1133">Transmembrane helix</keyword>
<evidence type="ECO:0000256" key="5">
    <source>
        <dbReference type="ARBA" id="ARBA00022989"/>
    </source>
</evidence>
<organism evidence="9 10">
    <name type="scientific">Paenibacillus odorifer</name>
    <dbReference type="NCBI Taxonomy" id="189426"/>
    <lineage>
        <taxon>Bacteria</taxon>
        <taxon>Bacillati</taxon>
        <taxon>Bacillota</taxon>
        <taxon>Bacilli</taxon>
        <taxon>Bacillales</taxon>
        <taxon>Paenibacillaceae</taxon>
        <taxon>Paenibacillus</taxon>
    </lineage>
</organism>
<dbReference type="PROSITE" id="PS50850">
    <property type="entry name" value="MFS"/>
    <property type="match status" value="1"/>
</dbReference>
<dbReference type="EMBL" id="CP021965">
    <property type="protein sequence ID" value="AWV32037.1"/>
    <property type="molecule type" value="Genomic_DNA"/>
</dbReference>
<accession>A0AAD0NZF0</accession>
<feature type="transmembrane region" description="Helical" evidence="7">
    <location>
        <begin position="12"/>
        <end position="32"/>
    </location>
</feature>
<dbReference type="InterPro" id="IPR036259">
    <property type="entry name" value="MFS_trans_sf"/>
</dbReference>
<dbReference type="Pfam" id="PF07690">
    <property type="entry name" value="MFS_1"/>
    <property type="match status" value="1"/>
</dbReference>
<feature type="transmembrane region" description="Helical" evidence="7">
    <location>
        <begin position="165"/>
        <end position="187"/>
    </location>
</feature>
<keyword evidence="6 7" id="KW-0472">Membrane</keyword>
<dbReference type="GO" id="GO:0022857">
    <property type="term" value="F:transmembrane transporter activity"/>
    <property type="evidence" value="ECO:0007669"/>
    <property type="project" value="InterPro"/>
</dbReference>
<comment type="subcellular location">
    <subcellularLocation>
        <location evidence="1">Cell membrane</location>
        <topology evidence="1">Multi-pass membrane protein</topology>
    </subcellularLocation>
</comment>
<dbReference type="InterPro" id="IPR020846">
    <property type="entry name" value="MFS_dom"/>
</dbReference>
<dbReference type="Proteomes" id="UP000249163">
    <property type="component" value="Chromosome"/>
</dbReference>
<feature type="transmembrane region" description="Helical" evidence="7">
    <location>
        <begin position="277"/>
        <end position="297"/>
    </location>
</feature>
<evidence type="ECO:0000313" key="9">
    <source>
        <dbReference type="EMBL" id="AWV32037.1"/>
    </source>
</evidence>
<feature type="transmembrane region" description="Helical" evidence="7">
    <location>
        <begin position="247"/>
        <end position="265"/>
    </location>
</feature>
<dbReference type="Gene3D" id="1.20.1250.20">
    <property type="entry name" value="MFS general substrate transporter like domains"/>
    <property type="match status" value="1"/>
</dbReference>
<feature type="transmembrane region" description="Helical" evidence="7">
    <location>
        <begin position="102"/>
        <end position="125"/>
    </location>
</feature>
<proteinExistence type="predicted"/>
<feature type="transmembrane region" description="Helical" evidence="7">
    <location>
        <begin position="208"/>
        <end position="232"/>
    </location>
</feature>
<evidence type="ECO:0000256" key="1">
    <source>
        <dbReference type="ARBA" id="ARBA00004651"/>
    </source>
</evidence>